<proteinExistence type="predicted"/>
<protein>
    <recommendedName>
        <fullName evidence="4">PEP-CTERM protein-sorting domain-containing protein</fullName>
    </recommendedName>
</protein>
<organism evidence="2 3">
    <name type="scientific">Roseiconus lacunae</name>
    <dbReference type="NCBI Taxonomy" id="2605694"/>
    <lineage>
        <taxon>Bacteria</taxon>
        <taxon>Pseudomonadati</taxon>
        <taxon>Planctomycetota</taxon>
        <taxon>Planctomycetia</taxon>
        <taxon>Pirellulales</taxon>
        <taxon>Pirellulaceae</taxon>
        <taxon>Roseiconus</taxon>
    </lineage>
</organism>
<keyword evidence="1" id="KW-0812">Transmembrane</keyword>
<dbReference type="Proteomes" id="UP001239462">
    <property type="component" value="Unassembled WGS sequence"/>
</dbReference>
<sequence>MSDLALSKTGIFGLAFILVALPWMPSGLAKAETVTALATTEVRLSNASGTDRNSGIHGGVFGDTFRRFMSIRGSNSRRGLLQAFAVFDFQFGQPQTPVSDVDTLTLSLVEEHRYWTEDGEFDFYWLRNRSDQLTDASLNLDGTPSFQLDQNGIDAIDPVFSPSSDALAKVSFTSGLNNHTPWNVELKFRGDNQSELLNAINNGERIRIGISASESTPNAGAQFLGSDAQQSQLLPRLSYGVTAIPEPSGMLVLVVGGCWIATHRRRRLVRKSAAGFRVIANDLAEVPNDWK</sequence>
<dbReference type="EMBL" id="JASZZN010000003">
    <property type="protein sequence ID" value="MDM4014643.1"/>
    <property type="molecule type" value="Genomic_DNA"/>
</dbReference>
<feature type="transmembrane region" description="Helical" evidence="1">
    <location>
        <begin position="237"/>
        <end position="261"/>
    </location>
</feature>
<evidence type="ECO:0000313" key="3">
    <source>
        <dbReference type="Proteomes" id="UP001239462"/>
    </source>
</evidence>
<keyword evidence="3" id="KW-1185">Reference proteome</keyword>
<evidence type="ECO:0000256" key="1">
    <source>
        <dbReference type="SAM" id="Phobius"/>
    </source>
</evidence>
<comment type="caution">
    <text evidence="2">The sequence shown here is derived from an EMBL/GenBank/DDBJ whole genome shotgun (WGS) entry which is preliminary data.</text>
</comment>
<name>A0ABT7PDS8_9BACT</name>
<reference evidence="2 3" key="1">
    <citation type="submission" date="2023-06" db="EMBL/GenBank/DDBJ databases">
        <title>Roseiconus lacunae JC819 isolated from Gulf of Mannar region, Tamil Nadu.</title>
        <authorList>
            <person name="Pk S."/>
            <person name="Ch S."/>
            <person name="Ch V.R."/>
        </authorList>
    </citation>
    <scope>NUCLEOTIDE SEQUENCE [LARGE SCALE GENOMIC DNA]</scope>
    <source>
        <strain evidence="2 3">JC819</strain>
    </source>
</reference>
<evidence type="ECO:0000313" key="2">
    <source>
        <dbReference type="EMBL" id="MDM4014643.1"/>
    </source>
</evidence>
<accession>A0ABT7PDS8</accession>
<keyword evidence="1" id="KW-1133">Transmembrane helix</keyword>
<keyword evidence="1" id="KW-0472">Membrane</keyword>
<gene>
    <name evidence="2" type="ORF">QTN89_04315</name>
</gene>
<evidence type="ECO:0008006" key="4">
    <source>
        <dbReference type="Google" id="ProtNLM"/>
    </source>
</evidence>
<dbReference type="RefSeq" id="WP_289162327.1">
    <property type="nucleotide sequence ID" value="NZ_JASZZN010000003.1"/>
</dbReference>